<name>X1LUD1_9ZZZZ</name>
<organism evidence="1">
    <name type="scientific">marine sediment metagenome</name>
    <dbReference type="NCBI Taxonomy" id="412755"/>
    <lineage>
        <taxon>unclassified sequences</taxon>
        <taxon>metagenomes</taxon>
        <taxon>ecological metagenomes</taxon>
    </lineage>
</organism>
<comment type="caution">
    <text evidence="1">The sequence shown here is derived from an EMBL/GenBank/DDBJ whole genome shotgun (WGS) entry which is preliminary data.</text>
</comment>
<proteinExistence type="predicted"/>
<feature type="non-terminal residue" evidence="1">
    <location>
        <position position="295"/>
    </location>
</feature>
<accession>X1LUD1</accession>
<protein>
    <submittedName>
        <fullName evidence="1">Uncharacterized protein</fullName>
    </submittedName>
</protein>
<sequence length="295" mass="33322">FKNQYNLTDEQIKALGEIDFYVKCQSVNGAVNSVSYTIKTCVKPGPDLTAPRITKTSPATGNYISYNQTQQDLQIWINEPSECRYSILDEDYSLMENSFNCQQDLEDYGLYGLACNTTLTNVNIDNKFYIKCQDISDNQNTMQQSYVYELIKSASNLKINDVRPIDGADIFSGVEPITVELQAKTSGGAEQGKSECSYDFGGGNFIRFFETYDVYHTQVFSSIVRGDYKVDIKCKDAAGNTIQTSTLFDVRIDTAGPKIIRMYYDSGLKIFTNEEAECRYGFSKKTTWDEAEVMD</sequence>
<dbReference type="EMBL" id="BARV01009950">
    <property type="protein sequence ID" value="GAI05990.1"/>
    <property type="molecule type" value="Genomic_DNA"/>
</dbReference>
<feature type="non-terminal residue" evidence="1">
    <location>
        <position position="1"/>
    </location>
</feature>
<dbReference type="AlphaFoldDB" id="X1LUD1"/>
<evidence type="ECO:0000313" key="1">
    <source>
        <dbReference type="EMBL" id="GAI05990.1"/>
    </source>
</evidence>
<reference evidence="1" key="1">
    <citation type="journal article" date="2014" name="Front. Microbiol.">
        <title>High frequency of phylogenetically diverse reductive dehalogenase-homologous genes in deep subseafloor sedimentary metagenomes.</title>
        <authorList>
            <person name="Kawai M."/>
            <person name="Futagami T."/>
            <person name="Toyoda A."/>
            <person name="Takaki Y."/>
            <person name="Nishi S."/>
            <person name="Hori S."/>
            <person name="Arai W."/>
            <person name="Tsubouchi T."/>
            <person name="Morono Y."/>
            <person name="Uchiyama I."/>
            <person name="Ito T."/>
            <person name="Fujiyama A."/>
            <person name="Inagaki F."/>
            <person name="Takami H."/>
        </authorList>
    </citation>
    <scope>NUCLEOTIDE SEQUENCE</scope>
    <source>
        <strain evidence="1">Expedition CK06-06</strain>
    </source>
</reference>
<gene>
    <name evidence="1" type="ORF">S06H3_19427</name>
</gene>